<sequence length="146" mass="15992">MTQETALAGMEQALRAAARSYIENLRTSQRQAEYGQYIASALARLGYPPPAHGWPVLASGIDSALAARLRQAVVAEMARLLRLARSGHPAYDVNRHIATSRALAWLDGRDRDQSSREGNSRPSGKSLNSRFVRRAHRRGTSRLAGA</sequence>
<dbReference type="STRING" id="1365950.SAMN05428963_102108"/>
<protein>
    <submittedName>
        <fullName evidence="2">Uncharacterized protein</fullName>
    </submittedName>
</protein>
<evidence type="ECO:0000256" key="1">
    <source>
        <dbReference type="SAM" id="MobiDB-lite"/>
    </source>
</evidence>
<dbReference type="RefSeq" id="WP_131829853.1">
    <property type="nucleotide sequence ID" value="NZ_FUXL01000002.1"/>
</dbReference>
<dbReference type="AlphaFoldDB" id="A0A1T4MGF2"/>
<dbReference type="Proteomes" id="UP000190135">
    <property type="component" value="Unassembled WGS sequence"/>
</dbReference>
<keyword evidence="3" id="KW-1185">Reference proteome</keyword>
<name>A0A1T4MGF2_9HYPH</name>
<dbReference type="OrthoDB" id="9859311at2"/>
<reference evidence="2 3" key="1">
    <citation type="submission" date="2017-02" db="EMBL/GenBank/DDBJ databases">
        <authorList>
            <person name="Peterson S.W."/>
        </authorList>
    </citation>
    <scope>NUCLEOTIDE SEQUENCE [LARGE SCALE GENOMIC DNA]</scope>
    <source>
        <strain evidence="2 3">USBA 369</strain>
    </source>
</reference>
<feature type="compositionally biased region" description="Basic and acidic residues" evidence="1">
    <location>
        <begin position="108"/>
        <end position="119"/>
    </location>
</feature>
<feature type="compositionally biased region" description="Polar residues" evidence="1">
    <location>
        <begin position="120"/>
        <end position="129"/>
    </location>
</feature>
<evidence type="ECO:0000313" key="2">
    <source>
        <dbReference type="EMBL" id="SJZ65936.1"/>
    </source>
</evidence>
<evidence type="ECO:0000313" key="3">
    <source>
        <dbReference type="Proteomes" id="UP000190135"/>
    </source>
</evidence>
<feature type="compositionally biased region" description="Basic residues" evidence="1">
    <location>
        <begin position="131"/>
        <end position="140"/>
    </location>
</feature>
<feature type="region of interest" description="Disordered" evidence="1">
    <location>
        <begin position="108"/>
        <end position="146"/>
    </location>
</feature>
<accession>A0A1T4MGF2</accession>
<proteinExistence type="predicted"/>
<dbReference type="EMBL" id="FUXL01000002">
    <property type="protein sequence ID" value="SJZ65936.1"/>
    <property type="molecule type" value="Genomic_DNA"/>
</dbReference>
<gene>
    <name evidence="2" type="ORF">SAMN05428963_102108</name>
</gene>
<organism evidence="2 3">
    <name type="scientific">Consotaella salsifontis</name>
    <dbReference type="NCBI Taxonomy" id="1365950"/>
    <lineage>
        <taxon>Bacteria</taxon>
        <taxon>Pseudomonadati</taxon>
        <taxon>Pseudomonadota</taxon>
        <taxon>Alphaproteobacteria</taxon>
        <taxon>Hyphomicrobiales</taxon>
        <taxon>Aurantimonadaceae</taxon>
        <taxon>Consotaella</taxon>
    </lineage>
</organism>